<feature type="domain" description="EAL" evidence="1">
    <location>
        <begin position="1"/>
        <end position="196"/>
    </location>
</feature>
<dbReference type="SUPFAM" id="SSF52172">
    <property type="entry name" value="CheY-like"/>
    <property type="match status" value="1"/>
</dbReference>
<dbReference type="CDD" id="cd01948">
    <property type="entry name" value="EAL"/>
    <property type="match status" value="1"/>
</dbReference>
<protein>
    <submittedName>
        <fullName evidence="2">EAL domain-containing protein</fullName>
    </submittedName>
</protein>
<dbReference type="SUPFAM" id="SSF141868">
    <property type="entry name" value="EAL domain-like"/>
    <property type="match status" value="1"/>
</dbReference>
<dbReference type="SMART" id="SM00052">
    <property type="entry name" value="EAL"/>
    <property type="match status" value="1"/>
</dbReference>
<proteinExistence type="predicted"/>
<dbReference type="GO" id="GO:0000160">
    <property type="term" value="P:phosphorelay signal transduction system"/>
    <property type="evidence" value="ECO:0007669"/>
    <property type="project" value="InterPro"/>
</dbReference>
<dbReference type="PANTHER" id="PTHR33121">
    <property type="entry name" value="CYCLIC DI-GMP PHOSPHODIESTERASE PDEF"/>
    <property type="match status" value="1"/>
</dbReference>
<dbReference type="InterPro" id="IPR050706">
    <property type="entry name" value="Cyclic-di-GMP_PDE-like"/>
</dbReference>
<dbReference type="RefSeq" id="WP_276662057.1">
    <property type="nucleotide sequence ID" value="NZ_SSFD01000362.1"/>
</dbReference>
<evidence type="ECO:0000313" key="2">
    <source>
        <dbReference type="EMBL" id="TXH79148.1"/>
    </source>
</evidence>
<name>A0A5C7S5I2_THASP</name>
<dbReference type="PANTHER" id="PTHR33121:SF79">
    <property type="entry name" value="CYCLIC DI-GMP PHOSPHODIESTERASE PDED-RELATED"/>
    <property type="match status" value="1"/>
</dbReference>
<dbReference type="InterPro" id="IPR001789">
    <property type="entry name" value="Sig_transdc_resp-reg_receiver"/>
</dbReference>
<dbReference type="Pfam" id="PF00563">
    <property type="entry name" value="EAL"/>
    <property type="match status" value="1"/>
</dbReference>
<dbReference type="Gene3D" id="3.20.20.450">
    <property type="entry name" value="EAL domain"/>
    <property type="match status" value="1"/>
</dbReference>
<sequence length="204" mass="22331">MSTPSRHIPIVDDDPLQVRLLGRQLADTGIAVNIEGHTVAAALASLGTPDDPDTLVMLDLNMPDIDGLAFPDAFIPGMQEAGLIDELTRLRQIGVSIDDFGTGHSSLSRLRDLPFDELKIDRGFVTGARKLPARRAIFCGCIDMAHELHIRVVAEGVEDREDWDFVRTSGCDQAQGDFISRPIPAADLPAWHGRWQQRCGELLG</sequence>
<evidence type="ECO:0000259" key="1">
    <source>
        <dbReference type="PROSITE" id="PS50883"/>
    </source>
</evidence>
<comment type="caution">
    <text evidence="2">The sequence shown here is derived from an EMBL/GenBank/DDBJ whole genome shotgun (WGS) entry which is preliminary data.</text>
</comment>
<accession>A0A5C7S5I2</accession>
<evidence type="ECO:0000313" key="3">
    <source>
        <dbReference type="Proteomes" id="UP000321192"/>
    </source>
</evidence>
<dbReference type="InterPro" id="IPR001633">
    <property type="entry name" value="EAL_dom"/>
</dbReference>
<dbReference type="Pfam" id="PF00072">
    <property type="entry name" value="Response_reg"/>
    <property type="match status" value="1"/>
</dbReference>
<dbReference type="AlphaFoldDB" id="A0A5C7S5I2"/>
<gene>
    <name evidence="2" type="ORF">E6Q80_21160</name>
</gene>
<organism evidence="2 3">
    <name type="scientific">Thauera aminoaromatica</name>
    <dbReference type="NCBI Taxonomy" id="164330"/>
    <lineage>
        <taxon>Bacteria</taxon>
        <taxon>Pseudomonadati</taxon>
        <taxon>Pseudomonadota</taxon>
        <taxon>Betaproteobacteria</taxon>
        <taxon>Rhodocyclales</taxon>
        <taxon>Zoogloeaceae</taxon>
        <taxon>Thauera</taxon>
    </lineage>
</organism>
<dbReference type="GO" id="GO:0071111">
    <property type="term" value="F:cyclic-guanylate-specific phosphodiesterase activity"/>
    <property type="evidence" value="ECO:0007669"/>
    <property type="project" value="InterPro"/>
</dbReference>
<dbReference type="Gene3D" id="3.40.50.2300">
    <property type="match status" value="1"/>
</dbReference>
<reference evidence="2 3" key="1">
    <citation type="submission" date="2018-09" db="EMBL/GenBank/DDBJ databases">
        <title>Metagenome Assembled Genomes from an Advanced Water Purification Facility.</title>
        <authorList>
            <person name="Stamps B.W."/>
            <person name="Spear J.R."/>
        </authorList>
    </citation>
    <scope>NUCLEOTIDE SEQUENCE [LARGE SCALE GENOMIC DNA]</scope>
    <source>
        <strain evidence="2">Bin_27_1</strain>
    </source>
</reference>
<dbReference type="InterPro" id="IPR011006">
    <property type="entry name" value="CheY-like_superfamily"/>
</dbReference>
<dbReference type="EMBL" id="SSFD01000362">
    <property type="protein sequence ID" value="TXH79148.1"/>
    <property type="molecule type" value="Genomic_DNA"/>
</dbReference>
<dbReference type="PROSITE" id="PS50883">
    <property type="entry name" value="EAL"/>
    <property type="match status" value="1"/>
</dbReference>
<dbReference type="InterPro" id="IPR035919">
    <property type="entry name" value="EAL_sf"/>
</dbReference>
<dbReference type="Proteomes" id="UP000321192">
    <property type="component" value="Unassembled WGS sequence"/>
</dbReference>